<dbReference type="Gene3D" id="1.20.1290.10">
    <property type="entry name" value="AhpD-like"/>
    <property type="match status" value="1"/>
</dbReference>
<organism evidence="2">
    <name type="scientific">Thermosporothrix sp. COM3</name>
    <dbReference type="NCBI Taxonomy" id="2490863"/>
    <lineage>
        <taxon>Bacteria</taxon>
        <taxon>Bacillati</taxon>
        <taxon>Chloroflexota</taxon>
        <taxon>Ktedonobacteria</taxon>
        <taxon>Ktedonobacterales</taxon>
        <taxon>Thermosporotrichaceae</taxon>
        <taxon>Thermosporothrix</taxon>
    </lineage>
</organism>
<evidence type="ECO:0000313" key="2">
    <source>
        <dbReference type="EMBL" id="BBH89692.1"/>
    </source>
</evidence>
<dbReference type="SUPFAM" id="SSF69118">
    <property type="entry name" value="AhpD-like"/>
    <property type="match status" value="1"/>
</dbReference>
<evidence type="ECO:0000259" key="1">
    <source>
        <dbReference type="Pfam" id="PF02627"/>
    </source>
</evidence>
<reference evidence="2" key="1">
    <citation type="submission" date="2018-12" db="EMBL/GenBank/DDBJ databases">
        <title>Novel natural products biosynthetic potential of the class Ktedonobacteria.</title>
        <authorList>
            <person name="Zheng Y."/>
            <person name="Saitou A."/>
            <person name="Wang C.M."/>
            <person name="Toyoda A."/>
            <person name="Minakuchi Y."/>
            <person name="Sekiguchi Y."/>
            <person name="Ueda K."/>
            <person name="Takano H."/>
            <person name="Sakai Y."/>
            <person name="Yokota A."/>
            <person name="Yabe S."/>
        </authorList>
    </citation>
    <scope>NUCLEOTIDE SEQUENCE</scope>
    <source>
        <strain evidence="2">COM3</strain>
    </source>
</reference>
<dbReference type="Pfam" id="PF02627">
    <property type="entry name" value="CMD"/>
    <property type="match status" value="1"/>
</dbReference>
<dbReference type="EMBL" id="AP019376">
    <property type="protein sequence ID" value="BBH89692.1"/>
    <property type="molecule type" value="Genomic_DNA"/>
</dbReference>
<feature type="domain" description="Carboxymuconolactone decarboxylase-like" evidence="1">
    <location>
        <begin position="35"/>
        <end position="74"/>
    </location>
</feature>
<name>A0A455SS37_9CHLR</name>
<gene>
    <name evidence="2" type="ORF">KTC_44430</name>
</gene>
<protein>
    <recommendedName>
        <fullName evidence="1">Carboxymuconolactone decarboxylase-like domain-containing protein</fullName>
    </recommendedName>
</protein>
<dbReference type="AlphaFoldDB" id="A0A455SS37"/>
<dbReference type="InterPro" id="IPR003779">
    <property type="entry name" value="CMD-like"/>
</dbReference>
<sequence length="74" mass="8424">MMSRIPPREDIELTISEQAGSQTMETLFRVMAHRPEIMQPALQLVEAAMRSGTVEPRLKELLAIRVSQVNHCSY</sequence>
<accession>A0A455SS37</accession>
<dbReference type="GO" id="GO:0051920">
    <property type="term" value="F:peroxiredoxin activity"/>
    <property type="evidence" value="ECO:0007669"/>
    <property type="project" value="InterPro"/>
</dbReference>
<proteinExistence type="predicted"/>
<dbReference type="InterPro" id="IPR029032">
    <property type="entry name" value="AhpD-like"/>
</dbReference>